<dbReference type="GO" id="GO:0002181">
    <property type="term" value="P:cytoplasmic translation"/>
    <property type="evidence" value="ECO:0007669"/>
    <property type="project" value="TreeGrafter"/>
</dbReference>
<comment type="subunit">
    <text evidence="6">Component of the large ribosomal subunit. May bind IPO9 with low affinity.</text>
</comment>
<dbReference type="CDD" id="cd13156">
    <property type="entry name" value="KOW_RPL6"/>
    <property type="match status" value="1"/>
</dbReference>
<evidence type="ECO:0000313" key="7">
    <source>
        <dbReference type="EMBL" id="KFO18825.1"/>
    </source>
</evidence>
<evidence type="ECO:0000256" key="3">
    <source>
        <dbReference type="ARBA" id="ARBA00023274"/>
    </source>
</evidence>
<dbReference type="InterPro" id="IPR008991">
    <property type="entry name" value="Translation_prot_SH3-like_sf"/>
</dbReference>
<evidence type="ECO:0000256" key="1">
    <source>
        <dbReference type="ARBA" id="ARBA00010592"/>
    </source>
</evidence>
<dbReference type="GO" id="GO:0003735">
    <property type="term" value="F:structural constituent of ribosome"/>
    <property type="evidence" value="ECO:0007669"/>
    <property type="project" value="InterPro"/>
</dbReference>
<protein>
    <recommendedName>
        <fullName evidence="4">Large ribosomal subunit protein eL6</fullName>
    </recommendedName>
    <alternativeName>
        <fullName evidence="5">60S ribosomal protein L6</fullName>
    </alternativeName>
</protein>
<sequence length="228" mass="24997">MTVRSACPSRGSLLVVAGPHLAKAEVAAAGPPRLPAINPEKGGTEAAEGVTGRLKISKKGQPHCSRNPVLVRRIGNTSITPWAMLIILTGRHRGKRVVFLEELASGLLLVTGPFTLNSVPLRTTHQKSDIATSTKTDISNVKIPKHLTDAYFKEKKLPKPRHQEGENFDTEKDRYQVSELHKADQKAIDLQISPQNQSCSSAPGLHVIPFCSDKWNVPSHKLVFYISY</sequence>
<reference evidence="7 8" key="1">
    <citation type="submission" date="2013-11" db="EMBL/GenBank/DDBJ databases">
        <title>The Damaraland mole rat (Fukomys damarensis) genome and evolution of African mole rats.</title>
        <authorList>
            <person name="Gladyshev V.N."/>
            <person name="Fang X."/>
        </authorList>
    </citation>
    <scope>NUCLEOTIDE SEQUENCE [LARGE SCALE GENOMIC DNA]</scope>
    <source>
        <tissue evidence="7">Liver</tissue>
    </source>
</reference>
<keyword evidence="8" id="KW-1185">Reference proteome</keyword>
<comment type="similarity">
    <text evidence="1">Belongs to the eukaryotic ribosomal protein eL6 family.</text>
</comment>
<dbReference type="InterPro" id="IPR000915">
    <property type="entry name" value="60S_ribosomal_eL6"/>
</dbReference>
<name>A0A091CNU5_FUKDA</name>
<dbReference type="AlphaFoldDB" id="A0A091CNU5"/>
<evidence type="ECO:0000256" key="5">
    <source>
        <dbReference type="ARBA" id="ARBA00035351"/>
    </source>
</evidence>
<dbReference type="Pfam" id="PF01159">
    <property type="entry name" value="Ribosomal_L6e"/>
    <property type="match status" value="1"/>
</dbReference>
<keyword evidence="2 7" id="KW-0689">Ribosomal protein</keyword>
<dbReference type="PANTHER" id="PTHR10715">
    <property type="entry name" value="60S RIBOSOMAL PROTEIN L6"/>
    <property type="match status" value="1"/>
</dbReference>
<dbReference type="SUPFAM" id="SSF50104">
    <property type="entry name" value="Translation proteins SH3-like domain"/>
    <property type="match status" value="1"/>
</dbReference>
<dbReference type="GO" id="GO:0000027">
    <property type="term" value="P:ribosomal large subunit assembly"/>
    <property type="evidence" value="ECO:0007669"/>
    <property type="project" value="TreeGrafter"/>
</dbReference>
<dbReference type="GO" id="GO:0003723">
    <property type="term" value="F:RNA binding"/>
    <property type="evidence" value="ECO:0007669"/>
    <property type="project" value="TreeGrafter"/>
</dbReference>
<proteinExistence type="inferred from homology"/>
<gene>
    <name evidence="7" type="ORF">H920_19729</name>
</gene>
<dbReference type="GO" id="GO:0022625">
    <property type="term" value="C:cytosolic large ribosomal subunit"/>
    <property type="evidence" value="ECO:0007669"/>
    <property type="project" value="TreeGrafter"/>
</dbReference>
<dbReference type="InterPro" id="IPR041997">
    <property type="entry name" value="Ribosomal_eL6_KOW"/>
</dbReference>
<dbReference type="PANTHER" id="PTHR10715:SF0">
    <property type="entry name" value="LARGE RIBOSOMAL SUBUNIT PROTEIN EL6"/>
    <property type="match status" value="1"/>
</dbReference>
<accession>A0A091CNU5</accession>
<evidence type="ECO:0000256" key="2">
    <source>
        <dbReference type="ARBA" id="ARBA00022980"/>
    </source>
</evidence>
<dbReference type="InterPro" id="IPR014722">
    <property type="entry name" value="Rib_uL2_dom2"/>
</dbReference>
<dbReference type="EMBL" id="KN125302">
    <property type="protein sequence ID" value="KFO18825.1"/>
    <property type="molecule type" value="Genomic_DNA"/>
</dbReference>
<organism evidence="7 8">
    <name type="scientific">Fukomys damarensis</name>
    <name type="common">Damaraland mole rat</name>
    <name type="synonym">Cryptomys damarensis</name>
    <dbReference type="NCBI Taxonomy" id="885580"/>
    <lineage>
        <taxon>Eukaryota</taxon>
        <taxon>Metazoa</taxon>
        <taxon>Chordata</taxon>
        <taxon>Craniata</taxon>
        <taxon>Vertebrata</taxon>
        <taxon>Euteleostomi</taxon>
        <taxon>Mammalia</taxon>
        <taxon>Eutheria</taxon>
        <taxon>Euarchontoglires</taxon>
        <taxon>Glires</taxon>
        <taxon>Rodentia</taxon>
        <taxon>Hystricomorpha</taxon>
        <taxon>Bathyergidae</taxon>
        <taxon>Fukomys</taxon>
    </lineage>
</organism>
<keyword evidence="3" id="KW-0687">Ribonucleoprotein</keyword>
<dbReference type="Gene3D" id="2.30.30.30">
    <property type="match status" value="1"/>
</dbReference>
<dbReference type="Proteomes" id="UP000028990">
    <property type="component" value="Unassembled WGS sequence"/>
</dbReference>
<evidence type="ECO:0000256" key="4">
    <source>
        <dbReference type="ARBA" id="ARBA00035233"/>
    </source>
</evidence>
<evidence type="ECO:0000313" key="8">
    <source>
        <dbReference type="Proteomes" id="UP000028990"/>
    </source>
</evidence>
<evidence type="ECO:0000256" key="6">
    <source>
        <dbReference type="ARBA" id="ARBA00046388"/>
    </source>
</evidence>